<dbReference type="SMART" id="SM00338">
    <property type="entry name" value="BRLZ"/>
    <property type="match status" value="1"/>
</dbReference>
<protein>
    <recommendedName>
        <fullName evidence="8">BZIP domain-containing protein</fullName>
    </recommendedName>
</protein>
<keyword evidence="3" id="KW-0238">DNA-binding</keyword>
<evidence type="ECO:0000256" key="6">
    <source>
        <dbReference type="SAM" id="Coils"/>
    </source>
</evidence>
<feature type="region of interest" description="Disordered" evidence="7">
    <location>
        <begin position="63"/>
        <end position="88"/>
    </location>
</feature>
<dbReference type="OrthoDB" id="1939598at2759"/>
<feature type="coiled-coil region" evidence="6">
    <location>
        <begin position="166"/>
        <end position="200"/>
    </location>
</feature>
<dbReference type="Pfam" id="PF07716">
    <property type="entry name" value="bZIP_2"/>
    <property type="match status" value="1"/>
</dbReference>
<dbReference type="PANTHER" id="PTHR13044:SF14">
    <property type="entry name" value="CRYPTOCEPHAL, ISOFORM A"/>
    <property type="match status" value="1"/>
</dbReference>
<feature type="compositionally biased region" description="Polar residues" evidence="7">
    <location>
        <begin position="219"/>
        <end position="233"/>
    </location>
</feature>
<evidence type="ECO:0000256" key="3">
    <source>
        <dbReference type="ARBA" id="ARBA00023125"/>
    </source>
</evidence>
<keyword evidence="6" id="KW-0175">Coiled coil</keyword>
<accession>A0A8H5LZ57</accession>
<keyword evidence="2" id="KW-0805">Transcription regulation</keyword>
<dbReference type="GO" id="GO:0001228">
    <property type="term" value="F:DNA-binding transcription activator activity, RNA polymerase II-specific"/>
    <property type="evidence" value="ECO:0007669"/>
    <property type="project" value="TreeGrafter"/>
</dbReference>
<keyword evidence="10" id="KW-1185">Reference proteome</keyword>
<proteinExistence type="predicted"/>
<evidence type="ECO:0000256" key="5">
    <source>
        <dbReference type="ARBA" id="ARBA00023242"/>
    </source>
</evidence>
<evidence type="ECO:0000259" key="8">
    <source>
        <dbReference type="PROSITE" id="PS50217"/>
    </source>
</evidence>
<gene>
    <name evidence="9" type="ORF">D9758_000482</name>
</gene>
<dbReference type="PANTHER" id="PTHR13044">
    <property type="entry name" value="ACTIVATING TRANSCRIPTION FACTOR ATF 4/5"/>
    <property type="match status" value="1"/>
</dbReference>
<reference evidence="9 10" key="1">
    <citation type="journal article" date="2020" name="ISME J.">
        <title>Uncovering the hidden diversity of litter-decomposition mechanisms in mushroom-forming fungi.</title>
        <authorList>
            <person name="Floudas D."/>
            <person name="Bentzer J."/>
            <person name="Ahren D."/>
            <person name="Johansson T."/>
            <person name="Persson P."/>
            <person name="Tunlid A."/>
        </authorList>
    </citation>
    <scope>NUCLEOTIDE SEQUENCE [LARGE SCALE GENOMIC DNA]</scope>
    <source>
        <strain evidence="9 10">CBS 291.85</strain>
    </source>
</reference>
<evidence type="ECO:0000256" key="7">
    <source>
        <dbReference type="SAM" id="MobiDB-lite"/>
    </source>
</evidence>
<dbReference type="CDD" id="cd14705">
    <property type="entry name" value="bZIP_Zip1"/>
    <property type="match status" value="1"/>
</dbReference>
<comment type="subcellular location">
    <subcellularLocation>
        <location evidence="1">Nucleus</location>
    </subcellularLocation>
</comment>
<dbReference type="InterPro" id="IPR004827">
    <property type="entry name" value="bZIP"/>
</dbReference>
<dbReference type="PROSITE" id="PS50217">
    <property type="entry name" value="BZIP"/>
    <property type="match status" value="1"/>
</dbReference>
<dbReference type="EMBL" id="JAACJM010000001">
    <property type="protein sequence ID" value="KAF5374902.1"/>
    <property type="molecule type" value="Genomic_DNA"/>
</dbReference>
<feature type="domain" description="BZIP" evidence="8">
    <location>
        <begin position="145"/>
        <end position="199"/>
    </location>
</feature>
<feature type="compositionally biased region" description="Acidic residues" evidence="7">
    <location>
        <begin position="249"/>
        <end position="259"/>
    </location>
</feature>
<keyword evidence="5" id="KW-0539">Nucleus</keyword>
<evidence type="ECO:0000313" key="9">
    <source>
        <dbReference type="EMBL" id="KAF5374902.1"/>
    </source>
</evidence>
<feature type="compositionally biased region" description="Polar residues" evidence="7">
    <location>
        <begin position="69"/>
        <end position="87"/>
    </location>
</feature>
<evidence type="ECO:0000256" key="1">
    <source>
        <dbReference type="ARBA" id="ARBA00004123"/>
    </source>
</evidence>
<name>A0A8H5LZ57_9AGAR</name>
<keyword evidence="4" id="KW-0804">Transcription</keyword>
<evidence type="ECO:0000256" key="4">
    <source>
        <dbReference type="ARBA" id="ARBA00023163"/>
    </source>
</evidence>
<feature type="compositionally biased region" description="Basic and acidic residues" evidence="7">
    <location>
        <begin position="268"/>
        <end position="277"/>
    </location>
</feature>
<dbReference type="AlphaFoldDB" id="A0A8H5LZ57"/>
<dbReference type="GO" id="GO:0000977">
    <property type="term" value="F:RNA polymerase II transcription regulatory region sequence-specific DNA binding"/>
    <property type="evidence" value="ECO:0007669"/>
    <property type="project" value="TreeGrafter"/>
</dbReference>
<dbReference type="Gene3D" id="1.20.5.170">
    <property type="match status" value="1"/>
</dbReference>
<evidence type="ECO:0000313" key="10">
    <source>
        <dbReference type="Proteomes" id="UP000559256"/>
    </source>
</evidence>
<dbReference type="InterPro" id="IPR046347">
    <property type="entry name" value="bZIP_sf"/>
</dbReference>
<evidence type="ECO:0000256" key="2">
    <source>
        <dbReference type="ARBA" id="ARBA00023015"/>
    </source>
</evidence>
<sequence>MSGPATTNVSDALLLAQFAASSDSPQQPPQIHDEFYATMLSLLQSQSPHSSLPFLPPGSSSNLYGNVAHPNQMQHNLQPTSWTQSHNLGPRSLFPVGSNTHPYHHSMGSMPQYGTSAHSAPASVSASSPIAEAMDAAADEANITEDKRRRNTVASARFRIKKKQRHMNLERTVSDLTGRAEELEREVADLRRENGWLKEIVMLKGSRLAGLDVSPHTLRAQNEASGSRSTISAVEQAGGSPLQQQSDSEQSDSEADSDYQPDTNRGGKKTDKGKAKR</sequence>
<dbReference type="SUPFAM" id="SSF57959">
    <property type="entry name" value="Leucine zipper domain"/>
    <property type="match status" value="1"/>
</dbReference>
<comment type="caution">
    <text evidence="9">The sequence shown here is derived from an EMBL/GenBank/DDBJ whole genome shotgun (WGS) entry which is preliminary data.</text>
</comment>
<dbReference type="PROSITE" id="PS00036">
    <property type="entry name" value="BZIP_BASIC"/>
    <property type="match status" value="1"/>
</dbReference>
<feature type="region of interest" description="Disordered" evidence="7">
    <location>
        <begin position="219"/>
        <end position="277"/>
    </location>
</feature>
<dbReference type="Proteomes" id="UP000559256">
    <property type="component" value="Unassembled WGS sequence"/>
</dbReference>
<organism evidence="9 10">
    <name type="scientific">Tetrapyrgos nigripes</name>
    <dbReference type="NCBI Taxonomy" id="182062"/>
    <lineage>
        <taxon>Eukaryota</taxon>
        <taxon>Fungi</taxon>
        <taxon>Dikarya</taxon>
        <taxon>Basidiomycota</taxon>
        <taxon>Agaricomycotina</taxon>
        <taxon>Agaricomycetes</taxon>
        <taxon>Agaricomycetidae</taxon>
        <taxon>Agaricales</taxon>
        <taxon>Marasmiineae</taxon>
        <taxon>Marasmiaceae</taxon>
        <taxon>Tetrapyrgos</taxon>
    </lineage>
</organism>
<dbReference type="GO" id="GO:0005634">
    <property type="term" value="C:nucleus"/>
    <property type="evidence" value="ECO:0007669"/>
    <property type="project" value="UniProtKB-SubCell"/>
</dbReference>